<evidence type="ECO:0000313" key="1">
    <source>
        <dbReference type="EMBL" id="PWN49827.1"/>
    </source>
</evidence>
<reference evidence="1 2" key="1">
    <citation type="journal article" date="2018" name="Mol. Biol. Evol.">
        <title>Broad Genomic Sampling Reveals a Smut Pathogenic Ancestry of the Fungal Clade Ustilaginomycotina.</title>
        <authorList>
            <person name="Kijpornyongpan T."/>
            <person name="Mondo S.J."/>
            <person name="Barry K."/>
            <person name="Sandor L."/>
            <person name="Lee J."/>
            <person name="Lipzen A."/>
            <person name="Pangilinan J."/>
            <person name="LaButti K."/>
            <person name="Hainaut M."/>
            <person name="Henrissat B."/>
            <person name="Grigoriev I.V."/>
            <person name="Spatafora J.W."/>
            <person name="Aime M.C."/>
        </authorList>
    </citation>
    <scope>NUCLEOTIDE SEQUENCE [LARGE SCALE GENOMIC DNA]</scope>
    <source>
        <strain evidence="1 2">SA 807</strain>
    </source>
</reference>
<gene>
    <name evidence="1" type="ORF">IE53DRAFT_126315</name>
</gene>
<accession>A0ACD0NVQ5</accession>
<organism evidence="1 2">
    <name type="scientific">Violaceomyces palustris</name>
    <dbReference type="NCBI Taxonomy" id="1673888"/>
    <lineage>
        <taxon>Eukaryota</taxon>
        <taxon>Fungi</taxon>
        <taxon>Dikarya</taxon>
        <taxon>Basidiomycota</taxon>
        <taxon>Ustilaginomycotina</taxon>
        <taxon>Ustilaginomycetes</taxon>
        <taxon>Violaceomycetales</taxon>
        <taxon>Violaceomycetaceae</taxon>
        <taxon>Violaceomyces</taxon>
    </lineage>
</organism>
<sequence>MLRIYSPFSMSISFSSHHHPSHAIVIFACGAALFSDGYVNAIAGPANTIITGYLYPDHPGLTQFSSRFSSLVFAGTVFGMLLFGLLVDRIGRKFGMIFASLWLTLWSILIAGAWGANGSVGGLFAALEAYRFLLGIAIGAEYPSGSVAAAENTEAPGVNKKRQQMYFTLATNTMIDLGFVVAAFVPLVLLWIFGMNHLEWVWRLSLGLGAIPPLSVLFFRFGMQEPEHYRKGAIKRNVPWLLVIKRYWVRLTAVCLAWFAYDYVSYPAGIYSSLIVNQVIPNSTLYSSFAFSIALNAFYLPGTFVGALINDRLGPKKTMITGLLIQAVLAFIMAGAFHQIRQNTAGFVIIYGLFLSFGELGPGNNLGLLASKSCGPSAVRGTFYGIAAAIGKVGAFSGSYAYPQIQAKLGPEDSDIHYSGTFYIAGGLAIFSAIITFFFIPAVKADGMIEEDLAFRKYLEENGYDVSQMGLEGVQDDSAADAEAGIQKDETNSIEKKTVAV</sequence>
<proteinExistence type="predicted"/>
<dbReference type="EMBL" id="KZ820002">
    <property type="protein sequence ID" value="PWN49827.1"/>
    <property type="molecule type" value="Genomic_DNA"/>
</dbReference>
<protein>
    <submittedName>
        <fullName evidence="1">MFS general substrate transporter</fullName>
    </submittedName>
</protein>
<keyword evidence="2" id="KW-1185">Reference proteome</keyword>
<name>A0ACD0NVQ5_9BASI</name>
<evidence type="ECO:0000313" key="2">
    <source>
        <dbReference type="Proteomes" id="UP000245626"/>
    </source>
</evidence>
<dbReference type="Proteomes" id="UP000245626">
    <property type="component" value="Unassembled WGS sequence"/>
</dbReference>